<evidence type="ECO:0000259" key="1">
    <source>
        <dbReference type="Pfam" id="PF03184"/>
    </source>
</evidence>
<dbReference type="Ensembl" id="ENSSANT00000034049.1">
    <property type="protein sequence ID" value="ENSSANP00000031982.1"/>
    <property type="gene ID" value="ENSSANG00000016318.1"/>
</dbReference>
<name>A0A671MN21_9TELE</name>
<accession>A0A671MN21</accession>
<sequence>MPRVRIRTTNRGMPAELLEKASKVVEEVRSIRNVAEEFHIPVATLARYVKRKQELAEQGSSMLPSVGYKGSNAVFTSEQELSLVSCVRKAASLYFGLPPKEEGIFHGLPCPVEWANNGMAGESWFTNFMRRHQNLSIRRPQATSLTRSTKENNVMLLLDNHSSHESIEAINFYRANGVVMLSSPPHCSHQLQPLDKTVYGPLKKTLQL</sequence>
<dbReference type="AlphaFoldDB" id="A0A671MN21"/>
<protein>
    <recommendedName>
        <fullName evidence="1">DDE-1 domain-containing protein</fullName>
    </recommendedName>
</protein>
<evidence type="ECO:0000313" key="2">
    <source>
        <dbReference type="Ensembl" id="ENSSANP00000031982.1"/>
    </source>
</evidence>
<dbReference type="GO" id="GO:0003677">
    <property type="term" value="F:DNA binding"/>
    <property type="evidence" value="ECO:0007669"/>
    <property type="project" value="TreeGrafter"/>
</dbReference>
<dbReference type="Proteomes" id="UP000472260">
    <property type="component" value="Unassembled WGS sequence"/>
</dbReference>
<dbReference type="PANTHER" id="PTHR19303:SF71">
    <property type="entry name" value="ZINC FINGER PHD-TYPE DOMAIN-CONTAINING PROTEIN"/>
    <property type="match status" value="1"/>
</dbReference>
<dbReference type="PANTHER" id="PTHR19303">
    <property type="entry name" value="TRANSPOSON"/>
    <property type="match status" value="1"/>
</dbReference>
<dbReference type="InterPro" id="IPR004875">
    <property type="entry name" value="DDE_SF_endonuclease_dom"/>
</dbReference>
<proteinExistence type="predicted"/>
<evidence type="ECO:0000313" key="3">
    <source>
        <dbReference type="Proteomes" id="UP000472260"/>
    </source>
</evidence>
<reference evidence="2" key="2">
    <citation type="submission" date="2025-09" db="UniProtKB">
        <authorList>
            <consortium name="Ensembl"/>
        </authorList>
    </citation>
    <scope>IDENTIFICATION</scope>
</reference>
<keyword evidence="3" id="KW-1185">Reference proteome</keyword>
<dbReference type="InterPro" id="IPR050863">
    <property type="entry name" value="CenT-Element_Derived"/>
</dbReference>
<dbReference type="GO" id="GO:0005634">
    <property type="term" value="C:nucleus"/>
    <property type="evidence" value="ECO:0007669"/>
    <property type="project" value="TreeGrafter"/>
</dbReference>
<reference evidence="2" key="1">
    <citation type="submission" date="2025-08" db="UniProtKB">
        <authorList>
            <consortium name="Ensembl"/>
        </authorList>
    </citation>
    <scope>IDENTIFICATION</scope>
</reference>
<organism evidence="2 3">
    <name type="scientific">Sinocyclocheilus anshuiensis</name>
    <dbReference type="NCBI Taxonomy" id="1608454"/>
    <lineage>
        <taxon>Eukaryota</taxon>
        <taxon>Metazoa</taxon>
        <taxon>Chordata</taxon>
        <taxon>Craniata</taxon>
        <taxon>Vertebrata</taxon>
        <taxon>Euteleostomi</taxon>
        <taxon>Actinopterygii</taxon>
        <taxon>Neopterygii</taxon>
        <taxon>Teleostei</taxon>
        <taxon>Ostariophysi</taxon>
        <taxon>Cypriniformes</taxon>
        <taxon>Cyprinidae</taxon>
        <taxon>Cyprininae</taxon>
        <taxon>Sinocyclocheilus</taxon>
    </lineage>
</organism>
<dbReference type="Pfam" id="PF03184">
    <property type="entry name" value="DDE_1"/>
    <property type="match status" value="1"/>
</dbReference>
<feature type="domain" description="DDE-1" evidence="1">
    <location>
        <begin position="109"/>
        <end position="205"/>
    </location>
</feature>